<reference evidence="1 2" key="1">
    <citation type="submission" date="2018-08" db="EMBL/GenBank/DDBJ databases">
        <title>A genome reference for cultivated species of the human gut microbiota.</title>
        <authorList>
            <person name="Zou Y."/>
            <person name="Xue W."/>
            <person name="Luo G."/>
        </authorList>
    </citation>
    <scope>NUCLEOTIDE SEQUENCE [LARGE SCALE GENOMIC DNA]</scope>
    <source>
        <strain evidence="1 2">TF10-3AC</strain>
    </source>
</reference>
<dbReference type="PIRSF" id="PIRSF033563">
    <property type="entry name" value="UCP033563"/>
    <property type="match status" value="1"/>
</dbReference>
<name>A0A3E4MKS2_9BACT</name>
<dbReference type="RefSeq" id="WP_117674159.1">
    <property type="nucleotide sequence ID" value="NZ_CABOGR010000052.1"/>
</dbReference>
<dbReference type="EMBL" id="QSQT01000052">
    <property type="protein sequence ID" value="RGK50363.1"/>
    <property type="molecule type" value="Genomic_DNA"/>
</dbReference>
<gene>
    <name evidence="1" type="ORF">DXD04_16170</name>
</gene>
<organism evidence="1 2">
    <name type="scientific">Phocaeicola plebeius</name>
    <dbReference type="NCBI Taxonomy" id="310297"/>
    <lineage>
        <taxon>Bacteria</taxon>
        <taxon>Pseudomonadati</taxon>
        <taxon>Bacteroidota</taxon>
        <taxon>Bacteroidia</taxon>
        <taxon>Bacteroidales</taxon>
        <taxon>Bacteroidaceae</taxon>
        <taxon>Phocaeicola</taxon>
    </lineage>
</organism>
<dbReference type="Proteomes" id="UP000260862">
    <property type="component" value="Unassembled WGS sequence"/>
</dbReference>
<proteinExistence type="predicted"/>
<dbReference type="PANTHER" id="PTHR36454:SF1">
    <property type="entry name" value="DUF1015 DOMAIN-CONTAINING PROTEIN"/>
    <property type="match status" value="1"/>
</dbReference>
<dbReference type="AlphaFoldDB" id="A0A3E4MKS2"/>
<keyword evidence="2" id="KW-1185">Reference proteome</keyword>
<comment type="caution">
    <text evidence="1">The sequence shown here is derived from an EMBL/GenBank/DDBJ whole genome shotgun (WGS) entry which is preliminary data.</text>
</comment>
<protein>
    <submittedName>
        <fullName evidence="1">DUF1015 domain-containing protein</fullName>
    </submittedName>
</protein>
<dbReference type="Pfam" id="PF06245">
    <property type="entry name" value="DUF1015"/>
    <property type="match status" value="1"/>
</dbReference>
<accession>A0A3E4MKS2</accession>
<dbReference type="PANTHER" id="PTHR36454">
    <property type="entry name" value="LMO2823 PROTEIN"/>
    <property type="match status" value="1"/>
</dbReference>
<dbReference type="InterPro" id="IPR008323">
    <property type="entry name" value="UCP033563"/>
</dbReference>
<evidence type="ECO:0000313" key="1">
    <source>
        <dbReference type="EMBL" id="RGK50363.1"/>
    </source>
</evidence>
<evidence type="ECO:0000313" key="2">
    <source>
        <dbReference type="Proteomes" id="UP000260862"/>
    </source>
</evidence>
<sequence>MAIVKPFKGVRPPQDLVEQVASRPYDVLNSAEAREEAKGNEKSLYHIIKPEIDFPEGTDEHDPRVYDKAVANFRMFQEKGWLVQDDKPCYYIYAQTMNGKTQYGLVVGAYVPDYMNGVIKKHELTRRDKEEDRMKHVRVNNANIEPVFFAYPENKTLDAVVAKYTAQKPVYDFVAPDDGFGHQFWVIDDDKDIEAVTEAFKEMPSLYIADGHHRSAAAALVGAEKAAQNPNHRGDEEYNYFMAVCFPADQLTIIDYNRVVKDLNGLTSQAFLEALKKNFVVEEKGADIYKPAALHNFSLYLEGKWYSLTAKPGTYDDNDPIGVLDVTISSNLILDEILGIKDLRSDKRIDFVGGIRGLGELKKRVDSGEMKMALALYPVSMKQLMDIADTGNIMPPKTTWFEPKLRSGLVIHKLE</sequence>